<feature type="chain" id="PRO_5012040952" description="DUF4138 domain-containing protein" evidence="1">
    <location>
        <begin position="21"/>
        <end position="122"/>
    </location>
</feature>
<organism evidence="2 3">
    <name type="scientific">Flagellimonas pacifica</name>
    <dbReference type="NCBI Taxonomy" id="1247520"/>
    <lineage>
        <taxon>Bacteria</taxon>
        <taxon>Pseudomonadati</taxon>
        <taxon>Bacteroidota</taxon>
        <taxon>Flavobacteriia</taxon>
        <taxon>Flavobacteriales</taxon>
        <taxon>Flavobacteriaceae</taxon>
        <taxon>Flagellimonas</taxon>
    </lineage>
</organism>
<dbReference type="EMBL" id="OBEH01000001">
    <property type="protein sequence ID" value="SNY94641.1"/>
    <property type="molecule type" value="Genomic_DNA"/>
</dbReference>
<evidence type="ECO:0000313" key="3">
    <source>
        <dbReference type="Proteomes" id="UP000219048"/>
    </source>
</evidence>
<reference evidence="3" key="1">
    <citation type="submission" date="2017-09" db="EMBL/GenBank/DDBJ databases">
        <authorList>
            <person name="Varghese N."/>
            <person name="Submissions S."/>
        </authorList>
    </citation>
    <scope>NUCLEOTIDE SEQUENCE [LARGE SCALE GENOMIC DNA]</scope>
    <source>
        <strain evidence="3">DSM 25885</strain>
    </source>
</reference>
<keyword evidence="3" id="KW-1185">Reference proteome</keyword>
<protein>
    <recommendedName>
        <fullName evidence="4">DUF4138 domain-containing protein</fullName>
    </recommendedName>
</protein>
<accession>A0A285MGP0</accession>
<keyword evidence="1" id="KW-0732">Signal</keyword>
<dbReference type="OrthoDB" id="1446823at2"/>
<dbReference type="Proteomes" id="UP000219048">
    <property type="component" value="Unassembled WGS sequence"/>
</dbReference>
<dbReference type="RefSeq" id="WP_097043956.1">
    <property type="nucleotide sequence ID" value="NZ_OBEH01000001.1"/>
</dbReference>
<evidence type="ECO:0000256" key="1">
    <source>
        <dbReference type="SAM" id="SignalP"/>
    </source>
</evidence>
<evidence type="ECO:0008006" key="4">
    <source>
        <dbReference type="Google" id="ProtNLM"/>
    </source>
</evidence>
<gene>
    <name evidence="2" type="ORF">SAMN06265377_0301</name>
</gene>
<dbReference type="AlphaFoldDB" id="A0A285MGP0"/>
<feature type="signal peptide" evidence="1">
    <location>
        <begin position="1"/>
        <end position="20"/>
    </location>
</feature>
<name>A0A285MGP0_9FLAO</name>
<evidence type="ECO:0000313" key="2">
    <source>
        <dbReference type="EMBL" id="SNY94641.1"/>
    </source>
</evidence>
<sequence length="122" mass="13664">MSKIYLLTIVFFSSLSFLSAQEIQIDTVKIGDKLIIGQPSSNSFIHIDIPRNNFVIKRGGLPNISSLQNQQVMVTDISYGKSTVVTFKNVSGKKFFKVYKTFSTNLDKALETGELMLHKSKV</sequence>
<proteinExistence type="predicted"/>